<dbReference type="CDD" id="cd01335">
    <property type="entry name" value="Radical_SAM"/>
    <property type="match status" value="1"/>
</dbReference>
<dbReference type="InterPro" id="IPR011990">
    <property type="entry name" value="TPR-like_helical_dom_sf"/>
</dbReference>
<dbReference type="InterPro" id="IPR007197">
    <property type="entry name" value="rSAM"/>
</dbReference>
<dbReference type="Gene3D" id="3.20.20.70">
    <property type="entry name" value="Aldolase class I"/>
    <property type="match status" value="1"/>
</dbReference>
<evidence type="ECO:0000256" key="2">
    <source>
        <dbReference type="ARBA" id="ARBA00022691"/>
    </source>
</evidence>
<dbReference type="EMBL" id="QGNA01000001">
    <property type="protein sequence ID" value="PWS38368.1"/>
    <property type="molecule type" value="Genomic_DNA"/>
</dbReference>
<dbReference type="SUPFAM" id="SSF102114">
    <property type="entry name" value="Radical SAM enzymes"/>
    <property type="match status" value="1"/>
</dbReference>
<gene>
    <name evidence="7" type="ORF">DFH01_03515</name>
</gene>
<dbReference type="AlphaFoldDB" id="A0A317FLB0"/>
<dbReference type="OrthoDB" id="9792276at2"/>
<name>A0A317FLB0_9PROT</name>
<protein>
    <recommendedName>
        <fullName evidence="6">Radical SAM core domain-containing protein</fullName>
    </recommendedName>
</protein>
<dbReference type="Pfam" id="PF04055">
    <property type="entry name" value="Radical_SAM"/>
    <property type="match status" value="1"/>
</dbReference>
<dbReference type="GO" id="GO:0003824">
    <property type="term" value="F:catalytic activity"/>
    <property type="evidence" value="ECO:0007669"/>
    <property type="project" value="InterPro"/>
</dbReference>
<dbReference type="PANTHER" id="PTHR11228">
    <property type="entry name" value="RADICAL SAM DOMAIN PROTEIN"/>
    <property type="match status" value="1"/>
</dbReference>
<dbReference type="GO" id="GO:0046872">
    <property type="term" value="F:metal ion binding"/>
    <property type="evidence" value="ECO:0007669"/>
    <property type="project" value="UniProtKB-KW"/>
</dbReference>
<dbReference type="GO" id="GO:0051536">
    <property type="term" value="F:iron-sulfur cluster binding"/>
    <property type="evidence" value="ECO:0007669"/>
    <property type="project" value="UniProtKB-KW"/>
</dbReference>
<keyword evidence="4" id="KW-0408">Iron</keyword>
<dbReference type="InterPro" id="IPR058240">
    <property type="entry name" value="rSAM_sf"/>
</dbReference>
<reference evidence="8" key="1">
    <citation type="submission" date="2018-05" db="EMBL/GenBank/DDBJ databases">
        <authorList>
            <person name="Du Z."/>
            <person name="Wang X."/>
        </authorList>
    </citation>
    <scope>NUCLEOTIDE SEQUENCE [LARGE SCALE GENOMIC DNA]</scope>
    <source>
        <strain evidence="8">CQN31</strain>
    </source>
</reference>
<dbReference type="InterPro" id="IPR013785">
    <property type="entry name" value="Aldolase_TIM"/>
</dbReference>
<evidence type="ECO:0000256" key="3">
    <source>
        <dbReference type="ARBA" id="ARBA00022723"/>
    </source>
</evidence>
<evidence type="ECO:0000259" key="6">
    <source>
        <dbReference type="PROSITE" id="PS51918"/>
    </source>
</evidence>
<comment type="cofactor">
    <cofactor evidence="1">
        <name>[4Fe-4S] cluster</name>
        <dbReference type="ChEBI" id="CHEBI:49883"/>
    </cofactor>
</comment>
<evidence type="ECO:0000313" key="7">
    <source>
        <dbReference type="EMBL" id="PWS38368.1"/>
    </source>
</evidence>
<keyword evidence="2" id="KW-0949">S-adenosyl-L-methionine</keyword>
<dbReference type="Proteomes" id="UP000245765">
    <property type="component" value="Unassembled WGS sequence"/>
</dbReference>
<evidence type="ECO:0000256" key="5">
    <source>
        <dbReference type="ARBA" id="ARBA00023014"/>
    </source>
</evidence>
<keyword evidence="5" id="KW-0411">Iron-sulfur</keyword>
<dbReference type="PANTHER" id="PTHR11228:SF7">
    <property type="entry name" value="PQQA PEPTIDE CYCLASE"/>
    <property type="match status" value="1"/>
</dbReference>
<dbReference type="RefSeq" id="WP_109868989.1">
    <property type="nucleotide sequence ID" value="NZ_QGNA01000001.1"/>
</dbReference>
<keyword evidence="3" id="KW-0479">Metal-binding</keyword>
<evidence type="ECO:0000256" key="1">
    <source>
        <dbReference type="ARBA" id="ARBA00001966"/>
    </source>
</evidence>
<evidence type="ECO:0000313" key="8">
    <source>
        <dbReference type="Proteomes" id="UP000245765"/>
    </source>
</evidence>
<dbReference type="SUPFAM" id="SSF48452">
    <property type="entry name" value="TPR-like"/>
    <property type="match status" value="1"/>
</dbReference>
<dbReference type="Gene3D" id="1.25.40.10">
    <property type="entry name" value="Tetratricopeptide repeat domain"/>
    <property type="match status" value="1"/>
</dbReference>
<sequence>MLQAQLAEARGYAEEAITWYRRALELDPAHTPAIAHLGRLAFRQPATPVMDALASRHPIDTRIVTVEVRNPCNYRCFYCVAAGQNNEPVKRFDLDAIERSLAQIKADLVIIELECGGGEPTVHPQFPDLIRILAARGPVSFPSNNSQDPARWLPRQHAGRLYMRAAVHPETETKTGLETYARNARYLMDAGARFASMFIAHPTRLPRLPELRAFFAERGVPFQPIGFIGTHEGKSYPHAYTDEEKRLIGMTDEGDANWLVRVQPHLNRTRLFRGIPCNAGHRNLYLSRDGSFRRCTYDKRKLAAPLPGPTPCEVKSCGCGMMLAAMRQQDSVDAYNFFGPMAGLEPHGAGWVEQFARDAGYASFTDAMVQEQTRLFDALIRAYGKEDFPEDAPQS</sequence>
<accession>A0A317FLB0</accession>
<proteinExistence type="predicted"/>
<dbReference type="PROSITE" id="PS51918">
    <property type="entry name" value="RADICAL_SAM"/>
    <property type="match status" value="1"/>
</dbReference>
<dbReference type="InterPro" id="IPR050377">
    <property type="entry name" value="Radical_SAM_PqqE_MftC-like"/>
</dbReference>
<dbReference type="SFLD" id="SFLDS00029">
    <property type="entry name" value="Radical_SAM"/>
    <property type="match status" value="1"/>
</dbReference>
<feature type="domain" description="Radical SAM core" evidence="6">
    <location>
        <begin position="58"/>
        <end position="270"/>
    </location>
</feature>
<organism evidence="7 8">
    <name type="scientific">Falsiroseomonas bella</name>
    <dbReference type="NCBI Taxonomy" id="2184016"/>
    <lineage>
        <taxon>Bacteria</taxon>
        <taxon>Pseudomonadati</taxon>
        <taxon>Pseudomonadota</taxon>
        <taxon>Alphaproteobacteria</taxon>
        <taxon>Acetobacterales</taxon>
        <taxon>Roseomonadaceae</taxon>
        <taxon>Falsiroseomonas</taxon>
    </lineage>
</organism>
<comment type="caution">
    <text evidence="7">The sequence shown here is derived from an EMBL/GenBank/DDBJ whole genome shotgun (WGS) entry which is preliminary data.</text>
</comment>
<dbReference type="GO" id="GO:0006783">
    <property type="term" value="P:heme biosynthetic process"/>
    <property type="evidence" value="ECO:0007669"/>
    <property type="project" value="TreeGrafter"/>
</dbReference>
<evidence type="ECO:0000256" key="4">
    <source>
        <dbReference type="ARBA" id="ARBA00023004"/>
    </source>
</evidence>
<keyword evidence="8" id="KW-1185">Reference proteome</keyword>